<dbReference type="SUPFAM" id="SSF56349">
    <property type="entry name" value="DNA breaking-rejoining enzymes"/>
    <property type="match status" value="1"/>
</dbReference>
<dbReference type="GO" id="GO:0015074">
    <property type="term" value="P:DNA integration"/>
    <property type="evidence" value="ECO:0007669"/>
    <property type="project" value="InterPro"/>
</dbReference>
<dbReference type="InterPro" id="IPR013762">
    <property type="entry name" value="Integrase-like_cat_sf"/>
</dbReference>
<reference evidence="2" key="1">
    <citation type="submission" date="2021-02" db="EMBL/GenBank/DDBJ databases">
        <authorList>
            <person name="Dougan E. K."/>
            <person name="Rhodes N."/>
            <person name="Thang M."/>
            <person name="Chan C."/>
        </authorList>
    </citation>
    <scope>NUCLEOTIDE SEQUENCE</scope>
</reference>
<dbReference type="GO" id="GO:0003677">
    <property type="term" value="F:DNA binding"/>
    <property type="evidence" value="ECO:0007669"/>
    <property type="project" value="InterPro"/>
</dbReference>
<dbReference type="GO" id="GO:0006310">
    <property type="term" value="P:DNA recombination"/>
    <property type="evidence" value="ECO:0007669"/>
    <property type="project" value="UniProtKB-KW"/>
</dbReference>
<proteinExistence type="predicted"/>
<sequence length="686" mass="74566">RFASALWQAADSKGFYTRLDNPLRASLASLGQEPVDSACLSPPEPAGEVKSGVPRPVGQRFDFILVGGGPPGLTASLSERGFACGPCVSPEFSVHFDVASPDCVEWLMFLMTSGRLRSLALFVPCGALSVLRSPPKRRDLDVCEHRRRLGFRVACSCLALFWVAWRCGVPSLLLCSGTSSLLGEGRFSYLASLPRVEFLRASACAQRACHLGSLALLASGLEGLDLAPLEPPGCCLAPPLGESRRPGFCPKLVAALSHAFASVLDSCPPEPTPKRGLESLLVNDLLASGHWRSGVAWSWREAAHINVLEAKALLRAILDAAQSRDDQRLVVITDSGVTLGAACKGRSSTRALGKVLKRIASVQLACGLQVKARSMNPLPGRPNDETGEPPSLWPLDVEALGSALTAYGRELFDSGKPYYHFSECINAVAAAVPSVRRQLQQPWDLAFSWLALEPYTHHVPMPAVLLLATLSCCLLWGWLREAGIFALCWGGILRIGEATGARRADLILPSDVLGLQRHALLRIQEPKTRLRVARHQAAKVEQLDLVHLIGLAFSELPAGTLLWDRSQQTLRKRLDCVLARLGVTTPRGGRPIDLGSFRPGGATHLLQITEDSELVRRRGRWISPKVMEIYLQEVASVVLFPSQPYEVRCKILAFAQLFPEVLAKADLWTRQKLPHASWFALFSSGG</sequence>
<keyword evidence="3" id="KW-1185">Reference proteome</keyword>
<gene>
    <name evidence="2" type="primary">folD</name>
    <name evidence="2" type="ORF">SNEC2469_LOCUS9894</name>
</gene>
<evidence type="ECO:0000313" key="3">
    <source>
        <dbReference type="Proteomes" id="UP000601435"/>
    </source>
</evidence>
<dbReference type="AlphaFoldDB" id="A0A812QFT5"/>
<comment type="caution">
    <text evidence="2">The sequence shown here is derived from an EMBL/GenBank/DDBJ whole genome shotgun (WGS) entry which is preliminary data.</text>
</comment>
<dbReference type="Gene3D" id="1.10.443.10">
    <property type="entry name" value="Intergrase catalytic core"/>
    <property type="match status" value="1"/>
</dbReference>
<dbReference type="OrthoDB" id="442379at2759"/>
<name>A0A812QFT5_9DINO</name>
<evidence type="ECO:0000313" key="2">
    <source>
        <dbReference type="EMBL" id="CAE7369100.1"/>
    </source>
</evidence>
<protein>
    <submittedName>
        <fullName evidence="2">FolD protein</fullName>
    </submittedName>
</protein>
<organism evidence="2 3">
    <name type="scientific">Symbiodinium necroappetens</name>
    <dbReference type="NCBI Taxonomy" id="1628268"/>
    <lineage>
        <taxon>Eukaryota</taxon>
        <taxon>Sar</taxon>
        <taxon>Alveolata</taxon>
        <taxon>Dinophyceae</taxon>
        <taxon>Suessiales</taxon>
        <taxon>Symbiodiniaceae</taxon>
        <taxon>Symbiodinium</taxon>
    </lineage>
</organism>
<accession>A0A812QFT5</accession>
<keyword evidence="1" id="KW-0233">DNA recombination</keyword>
<dbReference type="EMBL" id="CAJNJA010015809">
    <property type="protein sequence ID" value="CAE7369100.1"/>
    <property type="molecule type" value="Genomic_DNA"/>
</dbReference>
<dbReference type="InterPro" id="IPR011010">
    <property type="entry name" value="DNA_brk_join_enz"/>
</dbReference>
<feature type="non-terminal residue" evidence="2">
    <location>
        <position position="686"/>
    </location>
</feature>
<dbReference type="Proteomes" id="UP000601435">
    <property type="component" value="Unassembled WGS sequence"/>
</dbReference>
<evidence type="ECO:0000256" key="1">
    <source>
        <dbReference type="ARBA" id="ARBA00023172"/>
    </source>
</evidence>